<dbReference type="PANTHER" id="PTHR10574">
    <property type="entry name" value="NETRIN/LAMININ-RELATED"/>
    <property type="match status" value="1"/>
</dbReference>
<evidence type="ECO:0000256" key="1">
    <source>
        <dbReference type="ARBA" id="ARBA00004302"/>
    </source>
</evidence>
<evidence type="ECO:0000256" key="9">
    <source>
        <dbReference type="ARBA" id="ARBA00023157"/>
    </source>
</evidence>
<sequence>MLSCTKAQDECRRDACHPTTGDLLVGRSSQLTACSTCGLDRAQKYCILSYLEGEQKCFICDSRFPYDLYTQPNSHTIENVITSFEPDREKKWWQSENGLDHTFRPAAMLVECSTDHGHTWKVFRYFAKDCATSFPSITPGQAQGVGDLVCDSKYSDIEPSTGGEVVLKVLDPSFEIEDPYSPYIQDLVTLTNLRINFTKLHTLGDTLLGRRQNDSLDKYYYALYEMVVPGSSFCNGHASECGPMQMVQGGVFSPPGMVHGRCVCQHDTDGPNCERCKDFFQDAPWRPAAGHQDSPCRAGGTPGRHAGDHGEPGVTPLPSQLAAVTATLAAVTSTDRLPGEWRPQRGTCECDPDGTTSGGICVSHSDPAMASVAGQCLCKENVEGAKCNQCKPGHYGLSANDPLGCQRVCHSLPAMWIQANACASCLPPDHTVKSVLYVGYWGLENHLHGCSPCDVILEVLILTCSPKDGQCECRPHITGRSCTEPAPGYFFAPLNFYLYEAEEAMPLQGLAPLVRISFTPLADLI</sequence>
<keyword evidence="8" id="KW-0175">Coiled coil</keyword>
<comment type="caution">
    <text evidence="16">The sequence shown here is derived from an EMBL/GenBank/DDBJ whole genome shotgun (WGS) entry which is preliminary data.</text>
</comment>
<dbReference type="PROSITE" id="PS01248">
    <property type="entry name" value="EGF_LAM_1"/>
    <property type="match status" value="1"/>
</dbReference>
<dbReference type="SUPFAM" id="SSF57196">
    <property type="entry name" value="EGF/Laminin"/>
    <property type="match status" value="3"/>
</dbReference>
<dbReference type="GO" id="GO:0043256">
    <property type="term" value="C:laminin complex"/>
    <property type="evidence" value="ECO:0007669"/>
    <property type="project" value="TreeGrafter"/>
</dbReference>
<organism evidence="16 17">
    <name type="scientific">Diceros bicornis minor</name>
    <name type="common">South-central black rhinoceros</name>
    <dbReference type="NCBI Taxonomy" id="77932"/>
    <lineage>
        <taxon>Eukaryota</taxon>
        <taxon>Metazoa</taxon>
        <taxon>Chordata</taxon>
        <taxon>Craniata</taxon>
        <taxon>Vertebrata</taxon>
        <taxon>Euteleostomi</taxon>
        <taxon>Mammalia</taxon>
        <taxon>Eutheria</taxon>
        <taxon>Laurasiatheria</taxon>
        <taxon>Perissodactyla</taxon>
        <taxon>Rhinocerotidae</taxon>
        <taxon>Diceros</taxon>
    </lineage>
</organism>
<dbReference type="FunFam" id="2.10.25.10:FF:000084">
    <property type="entry name" value="Laminin subunit alpha 3"/>
    <property type="match status" value="1"/>
</dbReference>
<keyword evidence="17" id="KW-1185">Reference proteome</keyword>
<dbReference type="InterPro" id="IPR050440">
    <property type="entry name" value="Laminin/Netrin_ECM"/>
</dbReference>
<dbReference type="Proteomes" id="UP000551758">
    <property type="component" value="Unassembled WGS sequence"/>
</dbReference>
<keyword evidence="6" id="KW-0084">Basement membrane</keyword>
<dbReference type="GO" id="GO:0070831">
    <property type="term" value="P:basement membrane assembly"/>
    <property type="evidence" value="ECO:0007669"/>
    <property type="project" value="TreeGrafter"/>
</dbReference>
<dbReference type="Gene3D" id="2.170.300.10">
    <property type="entry name" value="Tie2 ligand-binding domain superfamily"/>
    <property type="match status" value="2"/>
</dbReference>
<evidence type="ECO:0000256" key="3">
    <source>
        <dbReference type="ARBA" id="ARBA00022530"/>
    </source>
</evidence>
<evidence type="ECO:0000256" key="6">
    <source>
        <dbReference type="ARBA" id="ARBA00022869"/>
    </source>
</evidence>
<evidence type="ECO:0000313" key="17">
    <source>
        <dbReference type="Proteomes" id="UP000551758"/>
    </source>
</evidence>
<evidence type="ECO:0000256" key="8">
    <source>
        <dbReference type="ARBA" id="ARBA00023054"/>
    </source>
</evidence>
<keyword evidence="7" id="KW-0130">Cell adhesion</keyword>
<comment type="caution">
    <text evidence="12">Lacks conserved residue(s) required for the propagation of feature annotation.</text>
</comment>
<dbReference type="PROSITE" id="PS51117">
    <property type="entry name" value="LAMININ_NTER"/>
    <property type="match status" value="1"/>
</dbReference>
<dbReference type="InterPro" id="IPR008211">
    <property type="entry name" value="Laminin_N"/>
</dbReference>
<evidence type="ECO:0000256" key="13">
    <source>
        <dbReference type="SAM" id="MobiDB-lite"/>
    </source>
</evidence>
<dbReference type="PANTHER" id="PTHR10574:SF279">
    <property type="entry name" value="LAMININ SUBUNIT BETA 4"/>
    <property type="match status" value="1"/>
</dbReference>
<keyword evidence="3" id="KW-0272">Extracellular matrix</keyword>
<comment type="subcellular location">
    <subcellularLocation>
        <location evidence="1">Secreted</location>
        <location evidence="1">Extracellular space</location>
        <location evidence="1">Extracellular matrix</location>
        <location evidence="1">Basement membrane</location>
    </subcellularLocation>
</comment>
<dbReference type="Gene3D" id="2.10.25.10">
    <property type="entry name" value="Laminin"/>
    <property type="match status" value="1"/>
</dbReference>
<keyword evidence="4" id="KW-0732">Signal</keyword>
<feature type="domain" description="Laminin N-terminal" evidence="15">
    <location>
        <begin position="12"/>
        <end position="231"/>
    </location>
</feature>
<evidence type="ECO:0000256" key="4">
    <source>
        <dbReference type="ARBA" id="ARBA00022729"/>
    </source>
</evidence>
<gene>
    <name evidence="16" type="ORF">HPG69_013439</name>
</gene>
<dbReference type="AlphaFoldDB" id="A0A7J7E8Y4"/>
<dbReference type="Pfam" id="PF00055">
    <property type="entry name" value="Laminin_N"/>
    <property type="match status" value="2"/>
</dbReference>
<dbReference type="GO" id="GO:0009888">
    <property type="term" value="P:tissue development"/>
    <property type="evidence" value="ECO:0007669"/>
    <property type="project" value="TreeGrafter"/>
</dbReference>
<dbReference type="Pfam" id="PF00053">
    <property type="entry name" value="EGF_laminin"/>
    <property type="match status" value="3"/>
</dbReference>
<keyword evidence="10" id="KW-0325">Glycoprotein</keyword>
<keyword evidence="5" id="KW-0677">Repeat</keyword>
<keyword evidence="2" id="KW-0964">Secreted</keyword>
<evidence type="ECO:0000313" key="16">
    <source>
        <dbReference type="EMBL" id="KAF5912272.1"/>
    </source>
</evidence>
<dbReference type="InterPro" id="IPR002049">
    <property type="entry name" value="LE_dom"/>
</dbReference>
<protein>
    <submittedName>
        <fullName evidence="16">Uncharacterized protein</fullName>
    </submittedName>
</protein>
<evidence type="ECO:0000256" key="10">
    <source>
        <dbReference type="ARBA" id="ARBA00023180"/>
    </source>
</evidence>
<keyword evidence="9 12" id="KW-1015">Disulfide bond</keyword>
<dbReference type="PRINTS" id="PR00011">
    <property type="entry name" value="EGFLAMININ"/>
</dbReference>
<evidence type="ECO:0000256" key="5">
    <source>
        <dbReference type="ARBA" id="ARBA00022737"/>
    </source>
</evidence>
<evidence type="ECO:0000256" key="7">
    <source>
        <dbReference type="ARBA" id="ARBA00022889"/>
    </source>
</evidence>
<keyword evidence="11 12" id="KW-0424">Laminin EGF-like domain</keyword>
<dbReference type="CDD" id="cd00055">
    <property type="entry name" value="EGF_Lam"/>
    <property type="match status" value="3"/>
</dbReference>
<feature type="disulfide bond" evidence="12">
    <location>
        <begin position="378"/>
        <end position="387"/>
    </location>
</feature>
<dbReference type="GO" id="GO:0007411">
    <property type="term" value="P:axon guidance"/>
    <property type="evidence" value="ECO:0007669"/>
    <property type="project" value="TreeGrafter"/>
</dbReference>
<dbReference type="SMART" id="SM00180">
    <property type="entry name" value="EGF_Lam"/>
    <property type="match status" value="3"/>
</dbReference>
<proteinExistence type="predicted"/>
<feature type="region of interest" description="Disordered" evidence="13">
    <location>
        <begin position="288"/>
        <end position="317"/>
    </location>
</feature>
<accession>A0A7J7E8Y4</accession>
<reference evidence="16 17" key="1">
    <citation type="journal article" date="2020" name="Mol. Biol. Evol.">
        <title>Interspecific Gene Flow and the Evolution of Specialization in Black and White Rhinoceros.</title>
        <authorList>
            <person name="Moodley Y."/>
            <person name="Westbury M.V."/>
            <person name="Russo I.M."/>
            <person name="Gopalakrishnan S."/>
            <person name="Rakotoarivelo A."/>
            <person name="Olsen R.A."/>
            <person name="Prost S."/>
            <person name="Tunstall T."/>
            <person name="Ryder O.A."/>
            <person name="Dalen L."/>
            <person name="Bruford M.W."/>
        </authorList>
    </citation>
    <scope>NUCLEOTIDE SEQUENCE [LARGE SCALE GENOMIC DNA]</scope>
    <source>
        <strain evidence="16">SBR-YM</strain>
        <tissue evidence="16">Skin</tissue>
    </source>
</reference>
<evidence type="ECO:0000259" key="14">
    <source>
        <dbReference type="PROSITE" id="PS50027"/>
    </source>
</evidence>
<evidence type="ECO:0000256" key="2">
    <source>
        <dbReference type="ARBA" id="ARBA00022525"/>
    </source>
</evidence>
<dbReference type="EMBL" id="JACDTQ010003853">
    <property type="protein sequence ID" value="KAF5912272.1"/>
    <property type="molecule type" value="Genomic_DNA"/>
</dbReference>
<name>A0A7J7E8Y4_DICBM</name>
<dbReference type="GO" id="GO:0034446">
    <property type="term" value="P:substrate adhesion-dependent cell spreading"/>
    <property type="evidence" value="ECO:0007669"/>
    <property type="project" value="TreeGrafter"/>
</dbReference>
<evidence type="ECO:0000259" key="15">
    <source>
        <dbReference type="PROSITE" id="PS51117"/>
    </source>
</evidence>
<feature type="domain" description="Laminin EGF-like" evidence="14">
    <location>
        <begin position="348"/>
        <end position="407"/>
    </location>
</feature>
<dbReference type="PROSITE" id="PS50027">
    <property type="entry name" value="EGF_LAM_2"/>
    <property type="match status" value="1"/>
</dbReference>
<dbReference type="GO" id="GO:0005576">
    <property type="term" value="C:extracellular region"/>
    <property type="evidence" value="ECO:0007669"/>
    <property type="project" value="UniProtKB-ARBA"/>
</dbReference>
<dbReference type="Gene3D" id="2.60.120.260">
    <property type="entry name" value="Galactose-binding domain-like"/>
    <property type="match status" value="2"/>
</dbReference>
<dbReference type="GO" id="GO:0009887">
    <property type="term" value="P:animal organ morphogenesis"/>
    <property type="evidence" value="ECO:0007669"/>
    <property type="project" value="TreeGrafter"/>
</dbReference>
<dbReference type="SMART" id="SM00136">
    <property type="entry name" value="LamNT"/>
    <property type="match status" value="1"/>
</dbReference>
<evidence type="ECO:0000256" key="11">
    <source>
        <dbReference type="ARBA" id="ARBA00023292"/>
    </source>
</evidence>
<dbReference type="GO" id="GO:0016477">
    <property type="term" value="P:cell migration"/>
    <property type="evidence" value="ECO:0007669"/>
    <property type="project" value="TreeGrafter"/>
</dbReference>
<evidence type="ECO:0000256" key="12">
    <source>
        <dbReference type="PROSITE-ProRule" id="PRU00460"/>
    </source>
</evidence>